<keyword evidence="4" id="KW-1185">Reference proteome</keyword>
<keyword evidence="1" id="KW-0408">Iron</keyword>
<dbReference type="InterPro" id="IPR008988">
    <property type="entry name" value="Transcriptional_repressor_C"/>
</dbReference>
<proteinExistence type="predicted"/>
<organism evidence="3 4">
    <name type="scientific">Nostoc linckia FACHB-391</name>
    <dbReference type="NCBI Taxonomy" id="2692906"/>
    <lineage>
        <taxon>Bacteria</taxon>
        <taxon>Bacillati</taxon>
        <taxon>Cyanobacteriota</taxon>
        <taxon>Cyanophyceae</taxon>
        <taxon>Nostocales</taxon>
        <taxon>Nostocaceae</taxon>
        <taxon>Nostoc</taxon>
    </lineage>
</organism>
<reference evidence="3 4" key="1">
    <citation type="journal article" date="2020" name="ISME J.">
        <title>Comparative genomics reveals insights into cyanobacterial evolution and habitat adaptation.</title>
        <authorList>
            <person name="Chen M.Y."/>
            <person name="Teng W.K."/>
            <person name="Zhao L."/>
            <person name="Hu C.X."/>
            <person name="Zhou Y.K."/>
            <person name="Han B.P."/>
            <person name="Song L.R."/>
            <person name="Shu W.S."/>
        </authorList>
    </citation>
    <scope>NUCLEOTIDE SEQUENCE [LARGE SCALE GENOMIC DNA]</scope>
    <source>
        <strain evidence="3 4">FACHB-391</strain>
    </source>
</reference>
<comment type="caution">
    <text evidence="3">The sequence shown here is derived from an EMBL/GenBank/DDBJ whole genome shotgun (WGS) entry which is preliminary data.</text>
</comment>
<gene>
    <name evidence="3" type="ORF">H6G95_33275</name>
</gene>
<feature type="domain" description="Ferrous iron transporter FeoA-like" evidence="2">
    <location>
        <begin position="10"/>
        <end position="80"/>
    </location>
</feature>
<dbReference type="InterPro" id="IPR038157">
    <property type="entry name" value="FeoA_core_dom"/>
</dbReference>
<dbReference type="Pfam" id="PF04023">
    <property type="entry name" value="FeoA"/>
    <property type="match status" value="1"/>
</dbReference>
<evidence type="ECO:0000313" key="3">
    <source>
        <dbReference type="EMBL" id="MBD2565360.1"/>
    </source>
</evidence>
<sequence length="83" mass="9188">MFTPFSVTGCSLELLRTGERGIVTFCKSQDETILNKLISIGVTPGSNITLEQNFPSFSFKIENTSLALDTDIIKAIYVRIIDN</sequence>
<evidence type="ECO:0000313" key="4">
    <source>
        <dbReference type="Proteomes" id="UP000604661"/>
    </source>
</evidence>
<name>A0ABR8F908_NOSLI</name>
<dbReference type="InterPro" id="IPR007167">
    <property type="entry name" value="Fe-transptr_FeoA-like"/>
</dbReference>
<evidence type="ECO:0000256" key="1">
    <source>
        <dbReference type="ARBA" id="ARBA00023004"/>
    </source>
</evidence>
<dbReference type="EMBL" id="JACJTE010000081">
    <property type="protein sequence ID" value="MBD2565360.1"/>
    <property type="molecule type" value="Genomic_DNA"/>
</dbReference>
<dbReference type="SMART" id="SM00899">
    <property type="entry name" value="FeoA"/>
    <property type="match status" value="1"/>
</dbReference>
<protein>
    <submittedName>
        <fullName evidence="3">Ferrous iron transport protein A</fullName>
    </submittedName>
</protein>
<dbReference type="RefSeq" id="WP_190890128.1">
    <property type="nucleotide sequence ID" value="NZ_JACJTE010000081.1"/>
</dbReference>
<dbReference type="Proteomes" id="UP000604661">
    <property type="component" value="Unassembled WGS sequence"/>
</dbReference>
<dbReference type="Gene3D" id="2.30.30.90">
    <property type="match status" value="1"/>
</dbReference>
<dbReference type="SUPFAM" id="SSF50037">
    <property type="entry name" value="C-terminal domain of transcriptional repressors"/>
    <property type="match status" value="1"/>
</dbReference>
<evidence type="ECO:0000259" key="2">
    <source>
        <dbReference type="SMART" id="SM00899"/>
    </source>
</evidence>
<accession>A0ABR8F908</accession>